<protein>
    <submittedName>
        <fullName evidence="4">RNA methyltransferase, TrmH family</fullName>
    </submittedName>
</protein>
<dbReference type="GO" id="GO:0008173">
    <property type="term" value="F:RNA methyltransferase activity"/>
    <property type="evidence" value="ECO:0007669"/>
    <property type="project" value="InterPro"/>
</dbReference>
<name>A0A1I2B1C7_9BACT</name>
<dbReference type="RefSeq" id="WP_096332157.1">
    <property type="nucleotide sequence ID" value="NZ_FOMX01000014.1"/>
</dbReference>
<dbReference type="PANTHER" id="PTHR46429:SF2">
    <property type="entry name" value="TRNA_RRNA METHYLTRANSFERASE"/>
    <property type="match status" value="1"/>
</dbReference>
<feature type="domain" description="RNA 2-O ribose methyltransferase substrate binding" evidence="3">
    <location>
        <begin position="19"/>
        <end position="94"/>
    </location>
</feature>
<dbReference type="InterPro" id="IPR004441">
    <property type="entry name" value="rRNA_MeTrfase_TrmH"/>
</dbReference>
<dbReference type="Proteomes" id="UP000199400">
    <property type="component" value="Unassembled WGS sequence"/>
</dbReference>
<dbReference type="CDD" id="cd18095">
    <property type="entry name" value="SpoU-like_rRNA-MTase"/>
    <property type="match status" value="1"/>
</dbReference>
<dbReference type="GO" id="GO:0032259">
    <property type="term" value="P:methylation"/>
    <property type="evidence" value="ECO:0007669"/>
    <property type="project" value="UniProtKB-KW"/>
</dbReference>
<dbReference type="GO" id="GO:0005829">
    <property type="term" value="C:cytosol"/>
    <property type="evidence" value="ECO:0007669"/>
    <property type="project" value="TreeGrafter"/>
</dbReference>
<dbReference type="OrthoDB" id="9785673at2"/>
<gene>
    <name evidence="4" type="ORF">SAMN02745121_04511</name>
</gene>
<dbReference type="EMBL" id="FOMX01000014">
    <property type="protein sequence ID" value="SFE50001.1"/>
    <property type="molecule type" value="Genomic_DNA"/>
</dbReference>
<dbReference type="InterPro" id="IPR029064">
    <property type="entry name" value="Ribosomal_eL30-like_sf"/>
</dbReference>
<dbReference type="InterPro" id="IPR029026">
    <property type="entry name" value="tRNA_m1G_MTases_N"/>
</dbReference>
<dbReference type="Pfam" id="PF00588">
    <property type="entry name" value="SpoU_methylase"/>
    <property type="match status" value="1"/>
</dbReference>
<keyword evidence="1 4" id="KW-0489">Methyltransferase</keyword>
<organism evidence="4 5">
    <name type="scientific">Nannocystis exedens</name>
    <dbReference type="NCBI Taxonomy" id="54"/>
    <lineage>
        <taxon>Bacteria</taxon>
        <taxon>Pseudomonadati</taxon>
        <taxon>Myxococcota</taxon>
        <taxon>Polyangia</taxon>
        <taxon>Nannocystales</taxon>
        <taxon>Nannocystaceae</taxon>
        <taxon>Nannocystis</taxon>
    </lineage>
</organism>
<dbReference type="InterPro" id="IPR001537">
    <property type="entry name" value="SpoU_MeTrfase"/>
</dbReference>
<dbReference type="Gene3D" id="3.40.1280.10">
    <property type="match status" value="1"/>
</dbReference>
<dbReference type="SMART" id="SM00967">
    <property type="entry name" value="SpoU_sub_bind"/>
    <property type="match status" value="1"/>
</dbReference>
<keyword evidence="2 4" id="KW-0808">Transferase</keyword>
<evidence type="ECO:0000313" key="5">
    <source>
        <dbReference type="Proteomes" id="UP000199400"/>
    </source>
</evidence>
<dbReference type="SUPFAM" id="SSF55315">
    <property type="entry name" value="L30e-like"/>
    <property type="match status" value="1"/>
</dbReference>
<dbReference type="GO" id="GO:0003723">
    <property type="term" value="F:RNA binding"/>
    <property type="evidence" value="ECO:0007669"/>
    <property type="project" value="InterPro"/>
</dbReference>
<evidence type="ECO:0000256" key="1">
    <source>
        <dbReference type="ARBA" id="ARBA00022603"/>
    </source>
</evidence>
<dbReference type="GO" id="GO:0006396">
    <property type="term" value="P:RNA processing"/>
    <property type="evidence" value="ECO:0007669"/>
    <property type="project" value="InterPro"/>
</dbReference>
<dbReference type="AlphaFoldDB" id="A0A1I2B1C7"/>
<dbReference type="SUPFAM" id="SSF75217">
    <property type="entry name" value="alpha/beta knot"/>
    <property type="match status" value="1"/>
</dbReference>
<evidence type="ECO:0000259" key="3">
    <source>
        <dbReference type="SMART" id="SM00967"/>
    </source>
</evidence>
<proteinExistence type="predicted"/>
<reference evidence="5" key="1">
    <citation type="submission" date="2016-10" db="EMBL/GenBank/DDBJ databases">
        <authorList>
            <person name="Varghese N."/>
            <person name="Submissions S."/>
        </authorList>
    </citation>
    <scope>NUCLEOTIDE SEQUENCE [LARGE SCALE GENOMIC DNA]</scope>
    <source>
        <strain evidence="5">ATCC 25963</strain>
    </source>
</reference>
<evidence type="ECO:0000256" key="2">
    <source>
        <dbReference type="ARBA" id="ARBA00022679"/>
    </source>
</evidence>
<evidence type="ECO:0000313" key="4">
    <source>
        <dbReference type="EMBL" id="SFE50001.1"/>
    </source>
</evidence>
<dbReference type="PANTHER" id="PTHR46429">
    <property type="entry name" value="23S RRNA (GUANOSINE-2'-O-)-METHYLTRANSFERASE RLMB"/>
    <property type="match status" value="1"/>
</dbReference>
<dbReference type="InterPro" id="IPR029028">
    <property type="entry name" value="Alpha/beta_knot_MTases"/>
</dbReference>
<sequence>MQRALKSPKAAAPAAPEMKVCGVNACLAIAARRPDDVRRVYVHPSRLPVFGAFLKRCAERRIAYHVVEDDELERITQSVHHEGICFIARERPPIGLQAALQRRDPTRPRCLLYLGGVGNPHNLGAIVRVCAHFDVDAVLAGGLESHASPAMLRTAEGGAEFVDVVPVADGTGPLVAARRAGFRLIATAARAKRSLYGAPLPARSVIMLGAEADGLAPALLNMADETVQIPGTGVLDSLNVACAAAVVLGEFWRCHRAPAAE</sequence>
<dbReference type="Pfam" id="PF08032">
    <property type="entry name" value="SpoU_sub_bind"/>
    <property type="match status" value="1"/>
</dbReference>
<dbReference type="Gene3D" id="3.30.1330.30">
    <property type="match status" value="1"/>
</dbReference>
<accession>A0A1I2B1C7</accession>
<dbReference type="STRING" id="54.SAMN02745121_04511"/>
<dbReference type="InterPro" id="IPR013123">
    <property type="entry name" value="SpoU_subst-bd"/>
</dbReference>
<keyword evidence="5" id="KW-1185">Reference proteome</keyword>